<dbReference type="KEGG" id="lha:LHA_0221"/>
<dbReference type="PANTHER" id="PTHR35936">
    <property type="entry name" value="MEMBRANE-BOUND LYTIC MUREIN TRANSGLYCOSYLASE F"/>
    <property type="match status" value="1"/>
</dbReference>
<keyword evidence="8" id="KW-1185">Reference proteome</keyword>
<name>A0A0A8URC7_LEGHA</name>
<evidence type="ECO:0000256" key="1">
    <source>
        <dbReference type="ARBA" id="ARBA00004196"/>
    </source>
</evidence>
<accession>A0A0A8URC7</accession>
<evidence type="ECO:0000259" key="6">
    <source>
        <dbReference type="SMART" id="SM00062"/>
    </source>
</evidence>
<reference evidence="8" key="1">
    <citation type="submission" date="2014-09" db="EMBL/GenBank/DDBJ databases">
        <authorList>
            <person name="Gomez-Valero L."/>
        </authorList>
    </citation>
    <scope>NUCLEOTIDE SEQUENCE [LARGE SCALE GENOMIC DNA]</scope>
    <source>
        <strain evidence="8">ATCC35250</strain>
    </source>
</reference>
<feature type="domain" description="Solute-binding protein family 3/N-terminal" evidence="6">
    <location>
        <begin position="23"/>
        <end position="244"/>
    </location>
</feature>
<comment type="similarity">
    <text evidence="2 4">Belongs to the bacterial solute-binding protein 3 family.</text>
</comment>
<evidence type="ECO:0000256" key="3">
    <source>
        <dbReference type="ARBA" id="ARBA00022729"/>
    </source>
</evidence>
<dbReference type="PANTHER" id="PTHR35936:SF19">
    <property type="entry name" value="AMINO-ACID-BINDING PROTEIN YXEM-RELATED"/>
    <property type="match status" value="1"/>
</dbReference>
<dbReference type="InterPro" id="IPR001638">
    <property type="entry name" value="Solute-binding_3/MltF_N"/>
</dbReference>
<protein>
    <submittedName>
        <fullName evidence="7">Putative arginine-binding periplasmic protein</fullName>
    </submittedName>
</protein>
<gene>
    <name evidence="7" type="ORF">LHA_0221</name>
</gene>
<dbReference type="AlphaFoldDB" id="A0A0A8URC7"/>
<dbReference type="GO" id="GO:0030313">
    <property type="term" value="C:cell envelope"/>
    <property type="evidence" value="ECO:0007669"/>
    <property type="project" value="UniProtKB-SubCell"/>
</dbReference>
<evidence type="ECO:0000256" key="5">
    <source>
        <dbReference type="SAM" id="SignalP"/>
    </source>
</evidence>
<dbReference type="SUPFAM" id="SSF53850">
    <property type="entry name" value="Periplasmic binding protein-like II"/>
    <property type="match status" value="1"/>
</dbReference>
<dbReference type="OrthoDB" id="5650375at2"/>
<dbReference type="SMART" id="SM00062">
    <property type="entry name" value="PBPb"/>
    <property type="match status" value="1"/>
</dbReference>
<evidence type="ECO:0000256" key="4">
    <source>
        <dbReference type="RuleBase" id="RU003744"/>
    </source>
</evidence>
<dbReference type="PROSITE" id="PS01039">
    <property type="entry name" value="SBP_BACTERIAL_3"/>
    <property type="match status" value="1"/>
</dbReference>
<dbReference type="EMBL" id="LN681225">
    <property type="protein sequence ID" value="CEK09334.1"/>
    <property type="molecule type" value="Genomic_DNA"/>
</dbReference>
<evidence type="ECO:0000313" key="8">
    <source>
        <dbReference type="Proteomes" id="UP000032803"/>
    </source>
</evidence>
<dbReference type="PATRIC" id="fig|449.7.peg.925"/>
<organism evidence="7 8">
    <name type="scientific">Legionella hackeliae</name>
    <dbReference type="NCBI Taxonomy" id="449"/>
    <lineage>
        <taxon>Bacteria</taxon>
        <taxon>Pseudomonadati</taxon>
        <taxon>Pseudomonadota</taxon>
        <taxon>Gammaproteobacteria</taxon>
        <taxon>Legionellales</taxon>
        <taxon>Legionellaceae</taxon>
        <taxon>Legionella</taxon>
    </lineage>
</organism>
<dbReference type="Gene3D" id="3.40.190.10">
    <property type="entry name" value="Periplasmic binding protein-like II"/>
    <property type="match status" value="2"/>
</dbReference>
<dbReference type="InterPro" id="IPR018313">
    <property type="entry name" value="SBP_3_CS"/>
</dbReference>
<dbReference type="STRING" id="449.LHA_0221"/>
<dbReference type="HOGENOM" id="CLU_019602_18_0_6"/>
<proteinExistence type="inferred from homology"/>
<dbReference type="Proteomes" id="UP000032803">
    <property type="component" value="Chromosome I"/>
</dbReference>
<dbReference type="Pfam" id="PF00497">
    <property type="entry name" value="SBP_bac_3"/>
    <property type="match status" value="1"/>
</dbReference>
<evidence type="ECO:0000256" key="2">
    <source>
        <dbReference type="ARBA" id="ARBA00010333"/>
    </source>
</evidence>
<comment type="subcellular location">
    <subcellularLocation>
        <location evidence="1">Cell envelope</location>
    </subcellularLocation>
</comment>
<keyword evidence="3 5" id="KW-0732">Signal</keyword>
<dbReference type="RefSeq" id="WP_045104887.1">
    <property type="nucleotide sequence ID" value="NZ_LN681225.1"/>
</dbReference>
<sequence length="245" mass="27048">MRSIKAVLFFLLFACNIFAAHATIRVGTVFLYPPFVISLNEGFDIELIHLLCQKMNTDCQLVPMDFEKLFTALDNGDIDVAIGGIVISKGREKKYIFTLPYMLSRGEFLVSPNSTATSINDLANKTIGVIKGEQDSTVFAGFLNENYPGLFTIQSFDDMEDLITALSSNTIAAAFMHEATAYYWQQNGGGQFHLLGKPMIVGEGISIMSTPSHADLIAQLNQQLLAAEQDGSYLNIFRVYFGAEQ</sequence>
<evidence type="ECO:0000313" key="7">
    <source>
        <dbReference type="EMBL" id="CEK09334.1"/>
    </source>
</evidence>
<feature type="chain" id="PRO_5009754269" evidence="5">
    <location>
        <begin position="23"/>
        <end position="245"/>
    </location>
</feature>
<feature type="signal peptide" evidence="5">
    <location>
        <begin position="1"/>
        <end position="22"/>
    </location>
</feature>